<dbReference type="PROSITE" id="PS50893">
    <property type="entry name" value="ABC_TRANSPORTER_2"/>
    <property type="match status" value="1"/>
</dbReference>
<evidence type="ECO:0000256" key="7">
    <source>
        <dbReference type="SAM" id="Phobius"/>
    </source>
</evidence>
<accession>A0A367WKZ0</accession>
<keyword evidence="6 7" id="KW-0472">Membrane</keyword>
<evidence type="ECO:0000256" key="5">
    <source>
        <dbReference type="ARBA" id="ARBA00022989"/>
    </source>
</evidence>
<dbReference type="PROSITE" id="PS00211">
    <property type="entry name" value="ABC_TRANSPORTER_1"/>
    <property type="match status" value="1"/>
</dbReference>
<dbReference type="InterPro" id="IPR011527">
    <property type="entry name" value="ABC1_TM_dom"/>
</dbReference>
<dbReference type="InterPro" id="IPR036640">
    <property type="entry name" value="ABC1_TM_sf"/>
</dbReference>
<feature type="transmembrane region" description="Helical" evidence="7">
    <location>
        <begin position="181"/>
        <end position="198"/>
    </location>
</feature>
<proteinExistence type="predicted"/>
<dbReference type="PROSITE" id="PS50929">
    <property type="entry name" value="ABC_TM1F"/>
    <property type="match status" value="1"/>
</dbReference>
<organism evidence="10 11">
    <name type="scientific">Thalassospira profundimaris</name>
    <dbReference type="NCBI Taxonomy" id="502049"/>
    <lineage>
        <taxon>Bacteria</taxon>
        <taxon>Pseudomonadati</taxon>
        <taxon>Pseudomonadota</taxon>
        <taxon>Alphaproteobacteria</taxon>
        <taxon>Rhodospirillales</taxon>
        <taxon>Thalassospiraceae</taxon>
        <taxon>Thalassospira</taxon>
    </lineage>
</organism>
<comment type="caution">
    <text evidence="10">The sequence shown here is derived from an EMBL/GenBank/DDBJ whole genome shotgun (WGS) entry which is preliminary data.</text>
</comment>
<feature type="transmembrane region" description="Helical" evidence="7">
    <location>
        <begin position="269"/>
        <end position="290"/>
    </location>
</feature>
<dbReference type="GO" id="GO:0140359">
    <property type="term" value="F:ABC-type transporter activity"/>
    <property type="evidence" value="ECO:0007669"/>
    <property type="project" value="InterPro"/>
</dbReference>
<dbReference type="InterPro" id="IPR017871">
    <property type="entry name" value="ABC_transporter-like_CS"/>
</dbReference>
<sequence>MNKLFGYYKDIQERFKFQTIKEGLVLVIGGAAMSVAEFVMMSSIFPLIVFIINPDAALSIGPLGRIYDEWGFSSHAAFTMFLIGVAVGLLFLKVLINIGLWRYEFIVLNRWRNMISHRMFKVIVKSDYQNLLQSDSSSLINIVSSVIPYIVENYLFNWIAILQTLLTAIILLALLALLSPFAMVTALIVGGGLMYIFLSVRKQKVVVLGEESDKERTKIISILQMAIAGHKDTIISRKESYFESYFNRHSAMAARIDLSLKFIQNLPGMLIEFITLSTIFLVFFVLVYITQDVQGSSLKIVILAVTGMRLIPIINRSITSITMMKSAIAPINMLIELHDRLSGTKYDPQTADTRLEKMDVDPLPFKNSITIENLNFKFGKDKDQVLRDINLTIPKGVHYGFVGASGSGKTTLMNILLTFLTNIDGKFRVDGVDVCPDNYAAYRQLIGFVDQHPFIMNGSFVENVAFGVAKDEVNYDKLKEVLGDVGLLDLAEASVHGLDSNVGENGKYLSGGQRQRLAIARALYKDAEILILDEATSALDMQSETDITSVLKRLKGKLTIISVAHRLSTLKDCDTLFFLQKGTIVSEGRFGELYERNETFRSYVDQANLNFI</sequence>
<feature type="domain" description="ABC transporter" evidence="8">
    <location>
        <begin position="369"/>
        <end position="606"/>
    </location>
</feature>
<dbReference type="SUPFAM" id="SSF52540">
    <property type="entry name" value="P-loop containing nucleoside triphosphate hydrolases"/>
    <property type="match status" value="1"/>
</dbReference>
<dbReference type="InterPro" id="IPR039421">
    <property type="entry name" value="Type_1_exporter"/>
</dbReference>
<dbReference type="GO" id="GO:0005886">
    <property type="term" value="C:plasma membrane"/>
    <property type="evidence" value="ECO:0007669"/>
    <property type="project" value="UniProtKB-SubCell"/>
</dbReference>
<dbReference type="Gene3D" id="3.40.50.300">
    <property type="entry name" value="P-loop containing nucleotide triphosphate hydrolases"/>
    <property type="match status" value="1"/>
</dbReference>
<evidence type="ECO:0000313" key="11">
    <source>
        <dbReference type="Proteomes" id="UP000252255"/>
    </source>
</evidence>
<protein>
    <recommendedName>
        <fullName evidence="12">ABC transporter ATP-binding protein</fullName>
    </recommendedName>
</protein>
<dbReference type="SMART" id="SM00382">
    <property type="entry name" value="AAA"/>
    <property type="match status" value="1"/>
</dbReference>
<evidence type="ECO:0000256" key="6">
    <source>
        <dbReference type="ARBA" id="ARBA00023136"/>
    </source>
</evidence>
<evidence type="ECO:0000256" key="3">
    <source>
        <dbReference type="ARBA" id="ARBA00022741"/>
    </source>
</evidence>
<dbReference type="EMBL" id="JPWI01000018">
    <property type="protein sequence ID" value="RCK42087.1"/>
    <property type="molecule type" value="Genomic_DNA"/>
</dbReference>
<dbReference type="PANTHER" id="PTHR24221">
    <property type="entry name" value="ATP-BINDING CASSETTE SUB-FAMILY B"/>
    <property type="match status" value="1"/>
</dbReference>
<dbReference type="OrthoDB" id="5288404at2"/>
<dbReference type="AlphaFoldDB" id="A0A367WKZ0"/>
<dbReference type="Gene3D" id="1.20.1560.10">
    <property type="entry name" value="ABC transporter type 1, transmembrane domain"/>
    <property type="match status" value="1"/>
</dbReference>
<dbReference type="InterPro" id="IPR003439">
    <property type="entry name" value="ABC_transporter-like_ATP-bd"/>
</dbReference>
<feature type="transmembrane region" description="Helical" evidence="7">
    <location>
        <begin position="24"/>
        <end position="52"/>
    </location>
</feature>
<dbReference type="GO" id="GO:0005524">
    <property type="term" value="F:ATP binding"/>
    <property type="evidence" value="ECO:0007669"/>
    <property type="project" value="UniProtKB-KW"/>
</dbReference>
<dbReference type="GO" id="GO:0034040">
    <property type="term" value="F:ATPase-coupled lipid transmembrane transporter activity"/>
    <property type="evidence" value="ECO:0007669"/>
    <property type="project" value="TreeGrafter"/>
</dbReference>
<evidence type="ECO:0008006" key="12">
    <source>
        <dbReference type="Google" id="ProtNLM"/>
    </source>
</evidence>
<keyword evidence="4" id="KW-0067">ATP-binding</keyword>
<dbReference type="RefSeq" id="WP_114099975.1">
    <property type="nucleotide sequence ID" value="NZ_JPWI01000018.1"/>
</dbReference>
<feature type="transmembrane region" description="Helical" evidence="7">
    <location>
        <begin position="72"/>
        <end position="92"/>
    </location>
</feature>
<dbReference type="Proteomes" id="UP000252255">
    <property type="component" value="Unassembled WGS sequence"/>
</dbReference>
<dbReference type="GO" id="GO:0016887">
    <property type="term" value="F:ATP hydrolysis activity"/>
    <property type="evidence" value="ECO:0007669"/>
    <property type="project" value="InterPro"/>
</dbReference>
<dbReference type="InterPro" id="IPR003593">
    <property type="entry name" value="AAA+_ATPase"/>
</dbReference>
<gene>
    <name evidence="10" type="ORF">TH30_21250</name>
</gene>
<dbReference type="SUPFAM" id="SSF90123">
    <property type="entry name" value="ABC transporter transmembrane region"/>
    <property type="match status" value="1"/>
</dbReference>
<dbReference type="InterPro" id="IPR027417">
    <property type="entry name" value="P-loop_NTPase"/>
</dbReference>
<feature type="domain" description="ABC transmembrane type-1" evidence="9">
    <location>
        <begin position="63"/>
        <end position="326"/>
    </location>
</feature>
<reference evidence="10 11" key="1">
    <citation type="submission" date="2014-07" db="EMBL/GenBank/DDBJ databases">
        <title>Draft genome sequence of Thalassospira profundimaris PR54-5.</title>
        <authorList>
            <person name="Lai Q."/>
            <person name="Shao Z."/>
        </authorList>
    </citation>
    <scope>NUCLEOTIDE SEQUENCE [LARGE SCALE GENOMIC DNA]</scope>
    <source>
        <strain evidence="10 11">PR54-5</strain>
    </source>
</reference>
<evidence type="ECO:0000259" key="8">
    <source>
        <dbReference type="PROSITE" id="PS50893"/>
    </source>
</evidence>
<keyword evidence="2 7" id="KW-0812">Transmembrane</keyword>
<evidence type="ECO:0000259" key="9">
    <source>
        <dbReference type="PROSITE" id="PS50929"/>
    </source>
</evidence>
<evidence type="ECO:0000256" key="2">
    <source>
        <dbReference type="ARBA" id="ARBA00022692"/>
    </source>
</evidence>
<evidence type="ECO:0000256" key="4">
    <source>
        <dbReference type="ARBA" id="ARBA00022840"/>
    </source>
</evidence>
<feature type="transmembrane region" description="Helical" evidence="7">
    <location>
        <begin position="154"/>
        <end position="175"/>
    </location>
</feature>
<name>A0A367WKZ0_9PROT</name>
<evidence type="ECO:0000256" key="1">
    <source>
        <dbReference type="ARBA" id="ARBA00004651"/>
    </source>
</evidence>
<evidence type="ECO:0000313" key="10">
    <source>
        <dbReference type="EMBL" id="RCK42087.1"/>
    </source>
</evidence>
<comment type="subcellular location">
    <subcellularLocation>
        <location evidence="1">Cell membrane</location>
        <topology evidence="1">Multi-pass membrane protein</topology>
    </subcellularLocation>
</comment>
<dbReference type="Pfam" id="PF00005">
    <property type="entry name" value="ABC_tran"/>
    <property type="match status" value="1"/>
</dbReference>
<keyword evidence="5 7" id="KW-1133">Transmembrane helix</keyword>
<dbReference type="PANTHER" id="PTHR24221:SF632">
    <property type="entry name" value="ATP-DEPENDENT LIPID A-CORE FLIPPASE"/>
    <property type="match status" value="1"/>
</dbReference>
<keyword evidence="3" id="KW-0547">Nucleotide-binding</keyword>